<name>A0A7S9STW9_9VIRU</name>
<protein>
    <submittedName>
        <fullName evidence="1">Uncharacterized protein</fullName>
    </submittedName>
</protein>
<accession>A0A7S9STW9</accession>
<evidence type="ECO:0000313" key="1">
    <source>
        <dbReference type="EMBL" id="QPI16365.1"/>
    </source>
</evidence>
<gene>
    <name evidence="1" type="ORF">NIOZUU157_00256</name>
</gene>
<proteinExistence type="predicted"/>
<organism evidence="1">
    <name type="scientific">Virus NIOZ-UU157</name>
    <dbReference type="NCBI Taxonomy" id="2763269"/>
    <lineage>
        <taxon>Viruses</taxon>
    </lineage>
</organism>
<dbReference type="EMBL" id="MW030559">
    <property type="protein sequence ID" value="QPI16365.1"/>
    <property type="molecule type" value="Genomic_DNA"/>
</dbReference>
<sequence>MKYMRHIKITDKHIKLAKKMSSSMGTLNNSITKGQGNIIGFLGEIIVAEYLNIVLSNTYDYDLIYKNKKIDVKSKRVTTPPKDYYECSIAALNTKQKCDLYVFTRIKNDLSAGWIVGQLNKKEYLNNSKFLKKGEVDSDNNWKVLTDCYNLPINKLKDIEELK</sequence>
<reference evidence="1" key="1">
    <citation type="submission" date="2020-08" db="EMBL/GenBank/DDBJ databases">
        <title>Bridging the membrane lipid divide: bacteria of the FCB group superphylum have the potential to synthesize archaeal ether lipids.</title>
        <authorList>
            <person name="Villanueva L."/>
            <person name="von Meijenfeldt F.A.B."/>
            <person name="Westbye A.B."/>
            <person name="Yadav S."/>
            <person name="Hopmans E.C."/>
            <person name="Dutilh B.E."/>
            <person name="Sinninghe Damste J.S."/>
        </authorList>
    </citation>
    <scope>NUCLEOTIDE SEQUENCE</scope>
    <source>
        <strain evidence="1">NIOZ-UU157</strain>
    </source>
</reference>